<evidence type="ECO:0000256" key="3">
    <source>
        <dbReference type="ARBA" id="ARBA00007931"/>
    </source>
</evidence>
<feature type="transmembrane region" description="Helical" evidence="11">
    <location>
        <begin position="348"/>
        <end position="367"/>
    </location>
</feature>
<keyword evidence="10 11" id="KW-0472">Membrane</keyword>
<feature type="transmembrane region" description="Helical" evidence="11">
    <location>
        <begin position="6"/>
        <end position="27"/>
    </location>
</feature>
<keyword evidence="9 11" id="KW-0482">Metalloprotease</keyword>
<comment type="cofactor">
    <cofactor evidence="1 11">
        <name>Zn(2+)</name>
        <dbReference type="ChEBI" id="CHEBI:29105"/>
    </cofactor>
</comment>
<dbReference type="Pfam" id="PF02163">
    <property type="entry name" value="Peptidase_M50"/>
    <property type="match status" value="1"/>
</dbReference>
<keyword evidence="11" id="KW-0479">Metal-binding</keyword>
<dbReference type="EMBL" id="FOES01000001">
    <property type="protein sequence ID" value="SEP58183.1"/>
    <property type="molecule type" value="Genomic_DNA"/>
</dbReference>
<dbReference type="STRING" id="571933.SAMN05216362_101169"/>
<evidence type="ECO:0000256" key="11">
    <source>
        <dbReference type="RuleBase" id="RU362031"/>
    </source>
</evidence>
<dbReference type="InterPro" id="IPR036034">
    <property type="entry name" value="PDZ_sf"/>
</dbReference>
<evidence type="ECO:0000259" key="12">
    <source>
        <dbReference type="PROSITE" id="PS50106"/>
    </source>
</evidence>
<dbReference type="NCBIfam" id="TIGR00054">
    <property type="entry name" value="RIP metalloprotease RseP"/>
    <property type="match status" value="1"/>
</dbReference>
<dbReference type="GO" id="GO:0004222">
    <property type="term" value="F:metalloendopeptidase activity"/>
    <property type="evidence" value="ECO:0007669"/>
    <property type="project" value="InterPro"/>
</dbReference>
<evidence type="ECO:0000256" key="6">
    <source>
        <dbReference type="ARBA" id="ARBA00022801"/>
    </source>
</evidence>
<keyword evidence="14" id="KW-1185">Reference proteome</keyword>
<dbReference type="Pfam" id="PF17820">
    <property type="entry name" value="PDZ_6"/>
    <property type="match status" value="1"/>
</dbReference>
<feature type="transmembrane region" description="Helical" evidence="11">
    <location>
        <begin position="394"/>
        <end position="413"/>
    </location>
</feature>
<evidence type="ECO:0000256" key="2">
    <source>
        <dbReference type="ARBA" id="ARBA00004141"/>
    </source>
</evidence>
<comment type="subcellular location">
    <subcellularLocation>
        <location evidence="2">Membrane</location>
        <topology evidence="2">Multi-pass membrane protein</topology>
    </subcellularLocation>
</comment>
<keyword evidence="6 11" id="KW-0378">Hydrolase</keyword>
<keyword evidence="7 11" id="KW-0862">Zinc</keyword>
<evidence type="ECO:0000256" key="5">
    <source>
        <dbReference type="ARBA" id="ARBA00022692"/>
    </source>
</evidence>
<dbReference type="GO" id="GO:0006508">
    <property type="term" value="P:proteolysis"/>
    <property type="evidence" value="ECO:0007669"/>
    <property type="project" value="UniProtKB-KW"/>
</dbReference>
<evidence type="ECO:0000256" key="9">
    <source>
        <dbReference type="ARBA" id="ARBA00023049"/>
    </source>
</evidence>
<keyword evidence="4 13" id="KW-0645">Protease</keyword>
<dbReference type="InterPro" id="IPR001478">
    <property type="entry name" value="PDZ"/>
</dbReference>
<keyword evidence="8 11" id="KW-1133">Transmembrane helix</keyword>
<organism evidence="13 14">
    <name type="scientific">Piscibacillus halophilus</name>
    <dbReference type="NCBI Taxonomy" id="571933"/>
    <lineage>
        <taxon>Bacteria</taxon>
        <taxon>Bacillati</taxon>
        <taxon>Bacillota</taxon>
        <taxon>Bacilli</taxon>
        <taxon>Bacillales</taxon>
        <taxon>Bacillaceae</taxon>
        <taxon>Piscibacillus</taxon>
    </lineage>
</organism>
<evidence type="ECO:0000256" key="10">
    <source>
        <dbReference type="ARBA" id="ARBA00023136"/>
    </source>
</evidence>
<dbReference type="SUPFAM" id="SSF50156">
    <property type="entry name" value="PDZ domain-like"/>
    <property type="match status" value="1"/>
</dbReference>
<evidence type="ECO:0000256" key="7">
    <source>
        <dbReference type="ARBA" id="ARBA00022833"/>
    </source>
</evidence>
<evidence type="ECO:0000256" key="4">
    <source>
        <dbReference type="ARBA" id="ARBA00022670"/>
    </source>
</evidence>
<dbReference type="InterPro" id="IPR008915">
    <property type="entry name" value="Peptidase_M50"/>
</dbReference>
<evidence type="ECO:0000313" key="13">
    <source>
        <dbReference type="EMBL" id="SEP58183.1"/>
    </source>
</evidence>
<feature type="transmembrane region" description="Helical" evidence="11">
    <location>
        <begin position="174"/>
        <end position="195"/>
    </location>
</feature>
<dbReference type="CDD" id="cd06163">
    <property type="entry name" value="S2P-M50_PDZ_RseP-like"/>
    <property type="match status" value="1"/>
</dbReference>
<proteinExistence type="inferred from homology"/>
<reference evidence="13 14" key="1">
    <citation type="submission" date="2016-10" db="EMBL/GenBank/DDBJ databases">
        <authorList>
            <person name="de Groot N.N."/>
        </authorList>
    </citation>
    <scope>NUCLEOTIDE SEQUENCE [LARGE SCALE GENOMIC DNA]</scope>
    <source>
        <strain evidence="13 14">DSM 21633</strain>
    </source>
</reference>
<dbReference type="PANTHER" id="PTHR42837">
    <property type="entry name" value="REGULATOR OF SIGMA-E PROTEASE RSEP"/>
    <property type="match status" value="1"/>
</dbReference>
<protein>
    <recommendedName>
        <fullName evidence="11">Zinc metalloprotease</fullName>
        <ecNumber evidence="11">3.4.24.-</ecNumber>
    </recommendedName>
</protein>
<gene>
    <name evidence="13" type="ORF">SAMN05216362_101169</name>
</gene>
<dbReference type="InterPro" id="IPR004387">
    <property type="entry name" value="Pept_M50_Zn"/>
</dbReference>
<dbReference type="AlphaFoldDB" id="A0A1H8Z1F1"/>
<keyword evidence="5 11" id="KW-0812">Transmembrane</keyword>
<dbReference type="PROSITE" id="PS50106">
    <property type="entry name" value="PDZ"/>
    <property type="match status" value="1"/>
</dbReference>
<evidence type="ECO:0000256" key="8">
    <source>
        <dbReference type="ARBA" id="ARBA00022989"/>
    </source>
</evidence>
<evidence type="ECO:0000256" key="1">
    <source>
        <dbReference type="ARBA" id="ARBA00001947"/>
    </source>
</evidence>
<dbReference type="CDD" id="cd23081">
    <property type="entry name" value="cpPDZ_EcRseP-like"/>
    <property type="match status" value="1"/>
</dbReference>
<sequence>MNFDTIIAFIFMFGVLVFIHEFGHLIFAKRAGMLAREFAIGFGPKIFSYRRDETLYTVRLLPIGGYVRVAGEDPEIIDLKPGYHIGLEFDHQQKVNKIIVNNKSKHPNAKIVEVERIDLDHDLIIDCFDINSDERYQYKVDRKALFVMDEKETLIAPYDRQFASKSVGKKGMQVFAGPLMNFLLAIAIFIGLGLFQGVPDNEAVVGDVQVDSPADEAGLMTGDEILSINGESIDDWVGFVEYVQERPNEEINMTVERNGEVMELNLTTMSREIENGESIGQVGIQRNFVEGPLSAIKFGFTQTYDVAVLILQALGQLVTGQLSLDALAGPVGIYDATDEVVQTGFLNFLTWTAMLSINLGIINLLPLPALDGGRLMFIGLEAVRGKPIDPEKEGFVHFIGFALLMLLMIVVTWNDIERLFM</sequence>
<dbReference type="EC" id="3.4.24.-" evidence="11"/>
<name>A0A1H8Z1F1_9BACI</name>
<dbReference type="RefSeq" id="WP_256205213.1">
    <property type="nucleotide sequence ID" value="NZ_CAESCL010000004.1"/>
</dbReference>
<evidence type="ECO:0000313" key="14">
    <source>
        <dbReference type="Proteomes" id="UP000199427"/>
    </source>
</evidence>
<dbReference type="GO" id="GO:0016020">
    <property type="term" value="C:membrane"/>
    <property type="evidence" value="ECO:0007669"/>
    <property type="project" value="UniProtKB-SubCell"/>
</dbReference>
<dbReference type="GO" id="GO:0046872">
    <property type="term" value="F:metal ion binding"/>
    <property type="evidence" value="ECO:0007669"/>
    <property type="project" value="UniProtKB-KW"/>
</dbReference>
<dbReference type="Proteomes" id="UP000199427">
    <property type="component" value="Unassembled WGS sequence"/>
</dbReference>
<dbReference type="InterPro" id="IPR041489">
    <property type="entry name" value="PDZ_6"/>
</dbReference>
<dbReference type="SMART" id="SM00228">
    <property type="entry name" value="PDZ"/>
    <property type="match status" value="1"/>
</dbReference>
<comment type="similarity">
    <text evidence="3 11">Belongs to the peptidase M50B family.</text>
</comment>
<dbReference type="PANTHER" id="PTHR42837:SF2">
    <property type="entry name" value="MEMBRANE METALLOPROTEASE ARASP2, CHLOROPLASTIC-RELATED"/>
    <property type="match status" value="1"/>
</dbReference>
<feature type="domain" description="PDZ" evidence="12">
    <location>
        <begin position="190"/>
        <end position="270"/>
    </location>
</feature>
<accession>A0A1H8Z1F1</accession>
<dbReference type="Gene3D" id="2.30.42.10">
    <property type="match status" value="1"/>
</dbReference>